<dbReference type="Proteomes" id="UP000186583">
    <property type="component" value="Unassembled WGS sequence"/>
</dbReference>
<proteinExistence type="predicted"/>
<dbReference type="InterPro" id="IPR010730">
    <property type="entry name" value="HET"/>
</dbReference>
<evidence type="ECO:0000259" key="1">
    <source>
        <dbReference type="Pfam" id="PF06985"/>
    </source>
</evidence>
<gene>
    <name evidence="2" type="ORF">CCHL11_08602</name>
</gene>
<name>A0A1Q8RC62_9PEZI</name>
<feature type="domain" description="Heterokaryon incompatibility" evidence="1">
    <location>
        <begin position="50"/>
        <end position="186"/>
    </location>
</feature>
<evidence type="ECO:0000313" key="2">
    <source>
        <dbReference type="EMBL" id="OLN81925.1"/>
    </source>
</evidence>
<keyword evidence="3" id="KW-1185">Reference proteome</keyword>
<dbReference type="OrthoDB" id="2504919at2759"/>
<accession>A0A1Q8RC62</accession>
<organism evidence="2 3">
    <name type="scientific">Colletotrichum chlorophyti</name>
    <dbReference type="NCBI Taxonomy" id="708187"/>
    <lineage>
        <taxon>Eukaryota</taxon>
        <taxon>Fungi</taxon>
        <taxon>Dikarya</taxon>
        <taxon>Ascomycota</taxon>
        <taxon>Pezizomycotina</taxon>
        <taxon>Sordariomycetes</taxon>
        <taxon>Hypocreomycetidae</taxon>
        <taxon>Glomerellales</taxon>
        <taxon>Glomerellaceae</taxon>
        <taxon>Colletotrichum</taxon>
    </lineage>
</organism>
<dbReference type="PANTHER" id="PTHR24148:SF64">
    <property type="entry name" value="HETEROKARYON INCOMPATIBILITY DOMAIN-CONTAINING PROTEIN"/>
    <property type="match status" value="1"/>
</dbReference>
<dbReference type="PANTHER" id="PTHR24148">
    <property type="entry name" value="ANKYRIN REPEAT DOMAIN-CONTAINING PROTEIN 39 HOMOLOG-RELATED"/>
    <property type="match status" value="1"/>
</dbReference>
<dbReference type="InterPro" id="IPR052895">
    <property type="entry name" value="HetReg/Transcr_Mod"/>
</dbReference>
<evidence type="ECO:0000313" key="3">
    <source>
        <dbReference type="Proteomes" id="UP000186583"/>
    </source>
</evidence>
<comment type="caution">
    <text evidence="2">The sequence shown here is derived from an EMBL/GenBank/DDBJ whole genome shotgun (WGS) entry which is preliminary data.</text>
</comment>
<dbReference type="AlphaFoldDB" id="A0A1Q8RC62"/>
<dbReference type="EMBL" id="MPGH01000237">
    <property type="protein sequence ID" value="OLN81925.1"/>
    <property type="molecule type" value="Genomic_DNA"/>
</dbReference>
<dbReference type="Pfam" id="PF06985">
    <property type="entry name" value="HET"/>
    <property type="match status" value="1"/>
</dbReference>
<protein>
    <submittedName>
        <fullName evidence="2">Heterokaryon incompatibility protein 6, OR allele 12</fullName>
    </submittedName>
</protein>
<dbReference type="STRING" id="708187.A0A1Q8RC62"/>
<reference evidence="2 3" key="1">
    <citation type="submission" date="2016-11" db="EMBL/GenBank/DDBJ databases">
        <title>Draft Genome Assembly of Colletotrichum chlorophyti a pathogen of herbaceous plants.</title>
        <authorList>
            <person name="Gan P."/>
            <person name="Narusaka M."/>
            <person name="Tsushima A."/>
            <person name="Narusaka Y."/>
            <person name="Takano Y."/>
            <person name="Shirasu K."/>
        </authorList>
    </citation>
    <scope>NUCLEOTIDE SEQUENCE [LARGE SCALE GENOMIC DNA]</scope>
    <source>
        <strain evidence="2 3">NTL11</strain>
    </source>
</reference>
<sequence length="639" mass="71933">MSAYPYEPLLSPDSFRLLLLHPAASHDAELRGSLLNTTLSECDYDLIDPYTALSYFWGSPQRPCQLFLDGNLFPITQSLNDALRDLRDATRVRRVWADALCINQEDDPERSSQVRMMGRIYSTAHNTVIHLGLLTSEACHVLSLAPRKSCEVASNLTSTDTREVIAQAVGDLLSRAWFKRVWVLQELVLSRDPWVQCGNRRIRWTDFCHLLLVDLARAPRNEDGEAKLRVLADMNTSRVHGLRLPLHRAVQARRGLGATNPRDFVYANFGIINDLAIVNRYLQVDYSISVARTFAKVAQYMYDQLGIENLIYHTDAPSSHRISGLPSWAPDWTRGASYTMPMRKDNHLNHMKLIGIHHAFTAGNLPPVLGHIGFSVDTIDSVGCVMHSDDRLLPITAEYEQAIVDLTNMYRNGYASGDKFGTYRHVPLKGKEIQHENLCNIVGAVWAQFIKDRLSQTWLSDGGESTCRGDISFPDFFAQWLSSEATKQREFVGSETTGLLALLRNHFTRTKGQSELANRRLVSTRGGRCGVVPSAAKAGDIVAYLAGSHTAVVLRHTRGLGKQEQEVERALLALLRQPGHGVVSTVYQHNEEEFWRVPEQHDPHIEHYEIIGEGYLDGYVGWTLKSPPKTTEMRIFALH</sequence>